<feature type="non-terminal residue" evidence="1">
    <location>
        <position position="1"/>
    </location>
</feature>
<reference evidence="1 2" key="1">
    <citation type="submission" date="2012-10" db="EMBL/GenBank/DDBJ databases">
        <authorList>
            <person name="Zafar N."/>
            <person name="Inman J."/>
            <person name="Hall N."/>
            <person name="Lorenzi H."/>
            <person name="Caler E."/>
        </authorList>
    </citation>
    <scope>NUCLEOTIDE SEQUENCE [LARGE SCALE GENOMIC DNA]</scope>
    <source>
        <strain evidence="1 2">IP1</strain>
    </source>
</reference>
<organism evidence="1 2">
    <name type="scientific">Entamoeba invadens IP1</name>
    <dbReference type="NCBI Taxonomy" id="370355"/>
    <lineage>
        <taxon>Eukaryota</taxon>
        <taxon>Amoebozoa</taxon>
        <taxon>Evosea</taxon>
        <taxon>Archamoebae</taxon>
        <taxon>Mastigamoebida</taxon>
        <taxon>Entamoebidae</taxon>
        <taxon>Entamoeba</taxon>
    </lineage>
</organism>
<evidence type="ECO:0000313" key="1">
    <source>
        <dbReference type="EMBL" id="ELP92933.1"/>
    </source>
</evidence>
<name>A0A0A1UGQ6_ENTIV</name>
<protein>
    <submittedName>
        <fullName evidence="1">Uncharacterized protein</fullName>
    </submittedName>
</protein>
<keyword evidence="2" id="KW-1185">Reference proteome</keyword>
<sequence>MRLIIDYFYSFRCQ</sequence>
<feature type="non-terminal residue" evidence="1">
    <location>
        <position position="14"/>
    </location>
</feature>
<dbReference type="EMBL" id="KB206312">
    <property type="protein sequence ID" value="ELP92933.1"/>
    <property type="molecule type" value="Genomic_DNA"/>
</dbReference>
<gene>
    <name evidence="1" type="ORF">EIN_313150</name>
</gene>
<dbReference type="RefSeq" id="XP_004259704.1">
    <property type="nucleotide sequence ID" value="XM_004259656.1"/>
</dbReference>
<accession>A0A0A1UGQ6</accession>
<dbReference type="GeneID" id="14891919"/>
<dbReference type="KEGG" id="eiv:EIN_313150"/>
<dbReference type="Proteomes" id="UP000014680">
    <property type="component" value="Unassembled WGS sequence"/>
</dbReference>
<dbReference type="VEuPathDB" id="AmoebaDB:EIN_313150"/>
<evidence type="ECO:0000313" key="2">
    <source>
        <dbReference type="Proteomes" id="UP000014680"/>
    </source>
</evidence>
<proteinExistence type="predicted"/>